<keyword evidence="3" id="KW-1185">Reference proteome</keyword>
<reference evidence="2 3" key="1">
    <citation type="submission" date="2017-11" db="EMBL/GenBank/DDBJ databases">
        <title>De-novo sequencing of pomegranate (Punica granatum L.) genome.</title>
        <authorList>
            <person name="Akparov Z."/>
            <person name="Amiraslanov A."/>
            <person name="Hajiyeva S."/>
            <person name="Abbasov M."/>
            <person name="Kaur K."/>
            <person name="Hamwieh A."/>
            <person name="Solovyev V."/>
            <person name="Salamov A."/>
            <person name="Braich B."/>
            <person name="Kosarev P."/>
            <person name="Mahmoud A."/>
            <person name="Hajiyev E."/>
            <person name="Babayeva S."/>
            <person name="Izzatullayeva V."/>
            <person name="Mammadov A."/>
            <person name="Mammadov A."/>
            <person name="Sharifova S."/>
            <person name="Ojaghi J."/>
            <person name="Eynullazada K."/>
            <person name="Bayramov B."/>
            <person name="Abdulazimova A."/>
            <person name="Shahmuradov I."/>
        </authorList>
    </citation>
    <scope>NUCLEOTIDE SEQUENCE [LARGE SCALE GENOMIC DNA]</scope>
    <source>
        <strain evidence="3">cv. AG2017</strain>
        <tissue evidence="2">Leaf</tissue>
    </source>
</reference>
<feature type="region of interest" description="Disordered" evidence="1">
    <location>
        <begin position="1"/>
        <end position="47"/>
    </location>
</feature>
<dbReference type="Proteomes" id="UP000233551">
    <property type="component" value="Unassembled WGS sequence"/>
</dbReference>
<proteinExistence type="predicted"/>
<comment type="caution">
    <text evidence="2">The sequence shown here is derived from an EMBL/GenBank/DDBJ whole genome shotgun (WGS) entry which is preliminary data.</text>
</comment>
<feature type="compositionally biased region" description="Low complexity" evidence="1">
    <location>
        <begin position="1"/>
        <end position="22"/>
    </location>
</feature>
<evidence type="ECO:0000313" key="3">
    <source>
        <dbReference type="Proteomes" id="UP000233551"/>
    </source>
</evidence>
<accession>A0A2I0IPA0</accession>
<evidence type="ECO:0000313" key="2">
    <source>
        <dbReference type="EMBL" id="PKI45831.1"/>
    </source>
</evidence>
<dbReference type="AlphaFoldDB" id="A0A2I0IPA0"/>
<evidence type="ECO:0000256" key="1">
    <source>
        <dbReference type="SAM" id="MobiDB-lite"/>
    </source>
</evidence>
<sequence length="94" mass="9865">MALSSASPLSNASPSSSSPLSLGKIMKTPRKKIDEIQGSNKRIKETPLPPAAGVTIVRGKFSLDAPSLGSSYKDKLAGSIPGAYEEAFRIDEDC</sequence>
<organism evidence="2 3">
    <name type="scientific">Punica granatum</name>
    <name type="common">Pomegranate</name>
    <dbReference type="NCBI Taxonomy" id="22663"/>
    <lineage>
        <taxon>Eukaryota</taxon>
        <taxon>Viridiplantae</taxon>
        <taxon>Streptophyta</taxon>
        <taxon>Embryophyta</taxon>
        <taxon>Tracheophyta</taxon>
        <taxon>Spermatophyta</taxon>
        <taxon>Magnoliopsida</taxon>
        <taxon>eudicotyledons</taxon>
        <taxon>Gunneridae</taxon>
        <taxon>Pentapetalae</taxon>
        <taxon>rosids</taxon>
        <taxon>malvids</taxon>
        <taxon>Myrtales</taxon>
        <taxon>Lythraceae</taxon>
        <taxon>Punica</taxon>
    </lineage>
</organism>
<name>A0A2I0IPA0_PUNGR</name>
<protein>
    <submittedName>
        <fullName evidence="2">Uncharacterized protein</fullName>
    </submittedName>
</protein>
<dbReference type="EMBL" id="PGOL01002697">
    <property type="protein sequence ID" value="PKI45831.1"/>
    <property type="molecule type" value="Genomic_DNA"/>
</dbReference>
<gene>
    <name evidence="2" type="ORF">CRG98_033838</name>
</gene>